<name>R7ZCM6_LYSSH</name>
<sequence>MKGLKMCCFILLFLIFITDIAIKNKPSPIAQTPQTDFRQNYAQEIGERLQSSNFTKEVLVALRAEGYFPDSTVGYLIDSPDNQFISIYLHNSAELERSSKEEIQKIVNAVAKNNNINSFIVDIQESN</sequence>
<protein>
    <submittedName>
        <fullName evidence="1">Uncharacterized protein</fullName>
    </submittedName>
</protein>
<accession>R7ZCM6</accession>
<dbReference type="Proteomes" id="UP000013911">
    <property type="component" value="Unassembled WGS sequence"/>
</dbReference>
<dbReference type="PATRIC" id="fig|1285586.5.peg.2694"/>
<evidence type="ECO:0000313" key="1">
    <source>
        <dbReference type="EMBL" id="EON71900.1"/>
    </source>
</evidence>
<dbReference type="RefSeq" id="WP_010859574.1">
    <property type="nucleotide sequence ID" value="NZ_KB933398.1"/>
</dbReference>
<organism evidence="1 2">
    <name type="scientific">Lysinibacillus sphaericus OT4b.31</name>
    <dbReference type="NCBI Taxonomy" id="1285586"/>
    <lineage>
        <taxon>Bacteria</taxon>
        <taxon>Bacillati</taxon>
        <taxon>Bacillota</taxon>
        <taxon>Bacilli</taxon>
        <taxon>Bacillales</taxon>
        <taxon>Bacillaceae</taxon>
        <taxon>Lysinibacillus</taxon>
    </lineage>
</organism>
<dbReference type="EMBL" id="AQPX01000020">
    <property type="protein sequence ID" value="EON71900.1"/>
    <property type="molecule type" value="Genomic_DNA"/>
</dbReference>
<gene>
    <name evidence="1" type="ORF">H131_13188</name>
</gene>
<dbReference type="AlphaFoldDB" id="R7ZCM6"/>
<evidence type="ECO:0000313" key="2">
    <source>
        <dbReference type="Proteomes" id="UP000013911"/>
    </source>
</evidence>
<reference evidence="1 2" key="1">
    <citation type="submission" date="2013-04" db="EMBL/GenBank/DDBJ databases">
        <title>Draft genome of the heavy metal tolerant bacterium Lysinibacillus sphaericus strain OT4b.31.</title>
        <authorList>
            <person name="Pena-Montenegro T.D."/>
            <person name="Dussan J."/>
        </authorList>
    </citation>
    <scope>NUCLEOTIDE SEQUENCE [LARGE SCALE GENOMIC DNA]</scope>
    <source>
        <strain evidence="1 2">OT4b.31</strain>
    </source>
</reference>
<proteinExistence type="predicted"/>
<comment type="caution">
    <text evidence="1">The sequence shown here is derived from an EMBL/GenBank/DDBJ whole genome shotgun (WGS) entry which is preliminary data.</text>
</comment>
<dbReference type="HOGENOM" id="CLU_1967873_0_0_9"/>
<dbReference type="eggNOG" id="ENOG5033F7T">
    <property type="taxonomic scope" value="Bacteria"/>
</dbReference>